<feature type="region of interest" description="Disordered" evidence="8">
    <location>
        <begin position="327"/>
        <end position="349"/>
    </location>
</feature>
<evidence type="ECO:0000256" key="9">
    <source>
        <dbReference type="SAM" id="Phobius"/>
    </source>
</evidence>
<evidence type="ECO:0000256" key="5">
    <source>
        <dbReference type="ARBA" id="ARBA00022989"/>
    </source>
</evidence>
<evidence type="ECO:0000313" key="12">
    <source>
        <dbReference type="Proteomes" id="UP001500620"/>
    </source>
</evidence>
<keyword evidence="2 9" id="KW-0812">Transmembrane</keyword>
<dbReference type="EMBL" id="BAABAT010000002">
    <property type="protein sequence ID" value="GAA4244963.1"/>
    <property type="molecule type" value="Genomic_DNA"/>
</dbReference>
<dbReference type="PANTHER" id="PTHR13572">
    <property type="entry name" value="ENDO-ALPHA-1,2-MANNOSIDASE"/>
    <property type="match status" value="1"/>
</dbReference>
<evidence type="ECO:0000256" key="3">
    <source>
        <dbReference type="ARBA" id="ARBA00022801"/>
    </source>
</evidence>
<dbReference type="RefSeq" id="WP_345121732.1">
    <property type="nucleotide sequence ID" value="NZ_BAABAT010000002.1"/>
</dbReference>
<comment type="subcellular location">
    <subcellularLocation>
        <location evidence="1">Golgi apparatus membrane</location>
        <topology evidence="1">Single-pass type II membrane protein</topology>
    </subcellularLocation>
</comment>
<feature type="compositionally biased region" description="Low complexity" evidence="8">
    <location>
        <begin position="327"/>
        <end position="340"/>
    </location>
</feature>
<keyword evidence="5 9" id="KW-1133">Transmembrane helix</keyword>
<evidence type="ECO:0000256" key="4">
    <source>
        <dbReference type="ARBA" id="ARBA00022968"/>
    </source>
</evidence>
<accession>A0ABP8CYF6</accession>
<keyword evidence="3" id="KW-0378">Hydrolase</keyword>
<keyword evidence="6" id="KW-0333">Golgi apparatus</keyword>
<protein>
    <recommendedName>
        <fullName evidence="13">Glycosyl hydrolase family 99</fullName>
    </recommendedName>
</protein>
<name>A0ABP8CYF6_9ACTN</name>
<keyword evidence="12" id="KW-1185">Reference proteome</keyword>
<evidence type="ECO:0000313" key="11">
    <source>
        <dbReference type="EMBL" id="GAA4244963.1"/>
    </source>
</evidence>
<keyword evidence="7 9" id="KW-0472">Membrane</keyword>
<dbReference type="Gene3D" id="3.20.20.80">
    <property type="entry name" value="Glycosidases"/>
    <property type="match status" value="1"/>
</dbReference>
<sequence>MRRLLILALAGALLAAGLFTGNVASAVVIGPPPSAPASAAEPATPLLAYYYVWFDPSSWNRAKIDYPTLGRYSSDDTGVMRQHIEWAKSAGIKGFIVSWKNTETNNRRLRLLMDVARAADFKLAMIYQGLDFDRHPQPVSRVAADLSMFRDQFAPDPVFLRLGGKPLTIFSGTWEFNHDDVAKATGPVRQDMLVLSTEKSVDGYRRLADVTDGDAYYWSSVNPDSYGDHSPKLAAMSDAIHRDGKYWVAPFAPGFDARLVGGTRTVDRKDGETLRVQYSAAVRSAPDVLGLISWNEFSENSYVEPSLKYGTRSLDVLRDLRSGAVPSAPSAALDSSSLAGPGRGAAGDARRGSALTNVGLLAGFPIVLIVTVGLIARRQRRHGRDIPAQRLPSDPKGTL</sequence>
<evidence type="ECO:0008006" key="13">
    <source>
        <dbReference type="Google" id="ProtNLM"/>
    </source>
</evidence>
<keyword evidence="4" id="KW-0735">Signal-anchor</keyword>
<gene>
    <name evidence="11" type="ORF">GCM10022255_010170</name>
</gene>
<reference evidence="12" key="1">
    <citation type="journal article" date="2019" name="Int. J. Syst. Evol. Microbiol.">
        <title>The Global Catalogue of Microorganisms (GCM) 10K type strain sequencing project: providing services to taxonomists for standard genome sequencing and annotation.</title>
        <authorList>
            <consortium name="The Broad Institute Genomics Platform"/>
            <consortium name="The Broad Institute Genome Sequencing Center for Infectious Disease"/>
            <person name="Wu L."/>
            <person name="Ma J."/>
        </authorList>
    </citation>
    <scope>NUCLEOTIDE SEQUENCE [LARGE SCALE GENOMIC DNA]</scope>
    <source>
        <strain evidence="12">JCM 17441</strain>
    </source>
</reference>
<comment type="caution">
    <text evidence="11">The sequence shown here is derived from an EMBL/GenBank/DDBJ whole genome shotgun (WGS) entry which is preliminary data.</text>
</comment>
<proteinExistence type="predicted"/>
<organism evidence="11 12">
    <name type="scientific">Dactylosporangium darangshiense</name>
    <dbReference type="NCBI Taxonomy" id="579108"/>
    <lineage>
        <taxon>Bacteria</taxon>
        <taxon>Bacillati</taxon>
        <taxon>Actinomycetota</taxon>
        <taxon>Actinomycetes</taxon>
        <taxon>Micromonosporales</taxon>
        <taxon>Micromonosporaceae</taxon>
        <taxon>Dactylosporangium</taxon>
    </lineage>
</organism>
<dbReference type="InterPro" id="IPR026071">
    <property type="entry name" value="Glyco_Hydrolase_99"/>
</dbReference>
<dbReference type="Pfam" id="PF16317">
    <property type="entry name" value="Glyco_hydro_99"/>
    <property type="match status" value="1"/>
</dbReference>
<evidence type="ECO:0000256" key="2">
    <source>
        <dbReference type="ARBA" id="ARBA00022692"/>
    </source>
</evidence>
<feature type="transmembrane region" description="Helical" evidence="9">
    <location>
        <begin position="358"/>
        <end position="376"/>
    </location>
</feature>
<dbReference type="Proteomes" id="UP001500620">
    <property type="component" value="Unassembled WGS sequence"/>
</dbReference>
<feature type="chain" id="PRO_5046337061" description="Glycosyl hydrolase family 99" evidence="10">
    <location>
        <begin position="27"/>
        <end position="399"/>
    </location>
</feature>
<evidence type="ECO:0000256" key="10">
    <source>
        <dbReference type="SAM" id="SignalP"/>
    </source>
</evidence>
<evidence type="ECO:0000256" key="6">
    <source>
        <dbReference type="ARBA" id="ARBA00023034"/>
    </source>
</evidence>
<feature type="signal peptide" evidence="10">
    <location>
        <begin position="1"/>
        <end position="26"/>
    </location>
</feature>
<dbReference type="PANTHER" id="PTHR13572:SF4">
    <property type="entry name" value="RE57134P"/>
    <property type="match status" value="1"/>
</dbReference>
<evidence type="ECO:0000256" key="7">
    <source>
        <dbReference type="ARBA" id="ARBA00023136"/>
    </source>
</evidence>
<evidence type="ECO:0000256" key="1">
    <source>
        <dbReference type="ARBA" id="ARBA00004323"/>
    </source>
</evidence>
<keyword evidence="10" id="KW-0732">Signal</keyword>
<evidence type="ECO:0000256" key="8">
    <source>
        <dbReference type="SAM" id="MobiDB-lite"/>
    </source>
</evidence>